<keyword evidence="1" id="KW-1133">Transmembrane helix</keyword>
<organism evidence="3 4">
    <name type="scientific">Sphingobium yanoikuyae</name>
    <name type="common">Sphingomonas yanoikuyae</name>
    <dbReference type="NCBI Taxonomy" id="13690"/>
    <lineage>
        <taxon>Bacteria</taxon>
        <taxon>Pseudomonadati</taxon>
        <taxon>Pseudomonadota</taxon>
        <taxon>Alphaproteobacteria</taxon>
        <taxon>Sphingomonadales</taxon>
        <taxon>Sphingomonadaceae</taxon>
        <taxon>Sphingobium</taxon>
    </lineage>
</organism>
<evidence type="ECO:0000256" key="1">
    <source>
        <dbReference type="SAM" id="Phobius"/>
    </source>
</evidence>
<dbReference type="Pfam" id="PF07811">
    <property type="entry name" value="TadE"/>
    <property type="match status" value="1"/>
</dbReference>
<gene>
    <name evidence="3" type="ORF">BV87_05980</name>
</gene>
<dbReference type="EMBL" id="CP020925">
    <property type="protein sequence ID" value="ATP17976.1"/>
    <property type="molecule type" value="Genomic_DNA"/>
</dbReference>
<sequence>MSRQQTSRCRILADQSGATIVEFGLVSTVFVTTLLGFLDLGHSLYMQSVLQGAVQKSARDATLESGKSEARQSQLDATVRERVEHLAANSSVTFSRRYFRDFTKAAQATAEPFQDINNNGRCDDDEPFQDNNHNTIWDRDGGDNGQGGAKDNVVYTVQITYSRLFPMARLIGMSEMATVEARTVLGNQPFGEQGSYGSPTVGHCP</sequence>
<name>A0A0J9CXR1_SPHYA</name>
<evidence type="ECO:0000259" key="2">
    <source>
        <dbReference type="Pfam" id="PF07811"/>
    </source>
</evidence>
<proteinExistence type="predicted"/>
<evidence type="ECO:0000313" key="3">
    <source>
        <dbReference type="EMBL" id="ATP17976.1"/>
    </source>
</evidence>
<dbReference type="InterPro" id="IPR012495">
    <property type="entry name" value="TadE-like_dom"/>
</dbReference>
<keyword evidence="1" id="KW-0812">Transmembrane</keyword>
<accession>A0A0J9CXR1</accession>
<reference evidence="3 4" key="1">
    <citation type="submission" date="2017-04" db="EMBL/GenBank/DDBJ databases">
        <title>Characterization, genome and methylation analysis of a phthalic acid esters degrading strain Sphingobium yanoikuyae SHJ.</title>
        <authorList>
            <person name="Feng L."/>
        </authorList>
    </citation>
    <scope>NUCLEOTIDE SEQUENCE [LARGE SCALE GENOMIC DNA]</scope>
    <source>
        <strain evidence="3 4">SHJ</strain>
    </source>
</reference>
<feature type="domain" description="TadE-like" evidence="2">
    <location>
        <begin position="17"/>
        <end position="59"/>
    </location>
</feature>
<dbReference type="Proteomes" id="UP000037029">
    <property type="component" value="Chromosome"/>
</dbReference>
<feature type="transmembrane region" description="Helical" evidence="1">
    <location>
        <begin position="20"/>
        <end position="38"/>
    </location>
</feature>
<keyword evidence="1" id="KW-0472">Membrane</keyword>
<dbReference type="RefSeq" id="WP_048938931.1">
    <property type="nucleotide sequence ID" value="NZ_CP020925.1"/>
</dbReference>
<evidence type="ECO:0000313" key="4">
    <source>
        <dbReference type="Proteomes" id="UP000037029"/>
    </source>
</evidence>
<dbReference type="AlphaFoldDB" id="A0A0J9CXR1"/>
<protein>
    <recommendedName>
        <fullName evidence="2">TadE-like domain-containing protein</fullName>
    </recommendedName>
</protein>